<proteinExistence type="predicted"/>
<name>A0ABR6Z8B2_9BURK</name>
<evidence type="ECO:0000313" key="2">
    <source>
        <dbReference type="Proteomes" id="UP000646911"/>
    </source>
</evidence>
<evidence type="ECO:0000313" key="1">
    <source>
        <dbReference type="EMBL" id="MBC3907992.1"/>
    </source>
</evidence>
<protein>
    <submittedName>
        <fullName evidence="1">Uncharacterized protein</fullName>
    </submittedName>
</protein>
<reference evidence="1 2" key="1">
    <citation type="submission" date="2020-08" db="EMBL/GenBank/DDBJ databases">
        <title>Novel species isolated from subtropical streams in China.</title>
        <authorList>
            <person name="Lu H."/>
        </authorList>
    </citation>
    <scope>NUCLEOTIDE SEQUENCE [LARGE SCALE GENOMIC DNA]</scope>
    <source>
        <strain evidence="1 2">NL8W</strain>
    </source>
</reference>
<organism evidence="1 2">
    <name type="scientific">Undibacterium umbellatum</name>
    <dbReference type="NCBI Taxonomy" id="2762300"/>
    <lineage>
        <taxon>Bacteria</taxon>
        <taxon>Pseudomonadati</taxon>
        <taxon>Pseudomonadota</taxon>
        <taxon>Betaproteobacteria</taxon>
        <taxon>Burkholderiales</taxon>
        <taxon>Oxalobacteraceae</taxon>
        <taxon>Undibacterium</taxon>
    </lineage>
</organism>
<sequence>MSSAEEKLEVWLEKNQDKLPHVTQRVNLDRKSYLLGVFHLVGSGLPLIDAYIYACGDDYCNLMSVTRSILLPKSADAQLLVKFNKATDEVSLVSDQGLVYVTMPMRNYRQGYVSRGIVQE</sequence>
<accession>A0ABR6Z8B2</accession>
<keyword evidence="2" id="KW-1185">Reference proteome</keyword>
<comment type="caution">
    <text evidence="1">The sequence shown here is derived from an EMBL/GenBank/DDBJ whole genome shotgun (WGS) entry which is preliminary data.</text>
</comment>
<dbReference type="Proteomes" id="UP000646911">
    <property type="component" value="Unassembled WGS sequence"/>
</dbReference>
<dbReference type="EMBL" id="JACOFX010000004">
    <property type="protein sequence ID" value="MBC3907992.1"/>
    <property type="molecule type" value="Genomic_DNA"/>
</dbReference>
<dbReference type="RefSeq" id="WP_186953546.1">
    <property type="nucleotide sequence ID" value="NZ_JACOFX010000004.1"/>
</dbReference>
<gene>
    <name evidence="1" type="ORF">H8L47_10470</name>
</gene>